<dbReference type="EMBL" id="GGEC01093155">
    <property type="protein sequence ID" value="MBX73639.1"/>
    <property type="molecule type" value="Transcribed_RNA"/>
</dbReference>
<dbReference type="AlphaFoldDB" id="A0A2P2R2Z9"/>
<reference evidence="1" key="1">
    <citation type="submission" date="2018-02" db="EMBL/GenBank/DDBJ databases">
        <title>Rhizophora mucronata_Transcriptome.</title>
        <authorList>
            <person name="Meera S.P."/>
            <person name="Sreeshan A."/>
            <person name="Augustine A."/>
        </authorList>
    </citation>
    <scope>NUCLEOTIDE SEQUENCE</scope>
    <source>
        <tissue evidence="1">Leaf</tissue>
    </source>
</reference>
<accession>A0A2P2R2Z9</accession>
<evidence type="ECO:0000313" key="1">
    <source>
        <dbReference type="EMBL" id="MBX73639.1"/>
    </source>
</evidence>
<proteinExistence type="predicted"/>
<sequence>MKKRERAIRIIIIIITKP</sequence>
<name>A0A2P2R2Z9_RHIMU</name>
<organism evidence="1">
    <name type="scientific">Rhizophora mucronata</name>
    <name type="common">Asiatic mangrove</name>
    <dbReference type="NCBI Taxonomy" id="61149"/>
    <lineage>
        <taxon>Eukaryota</taxon>
        <taxon>Viridiplantae</taxon>
        <taxon>Streptophyta</taxon>
        <taxon>Embryophyta</taxon>
        <taxon>Tracheophyta</taxon>
        <taxon>Spermatophyta</taxon>
        <taxon>Magnoliopsida</taxon>
        <taxon>eudicotyledons</taxon>
        <taxon>Gunneridae</taxon>
        <taxon>Pentapetalae</taxon>
        <taxon>rosids</taxon>
        <taxon>fabids</taxon>
        <taxon>Malpighiales</taxon>
        <taxon>Rhizophoraceae</taxon>
        <taxon>Rhizophora</taxon>
    </lineage>
</organism>
<protein>
    <submittedName>
        <fullName evidence="1">Uncharacterized protein</fullName>
    </submittedName>
</protein>